<keyword evidence="2" id="KW-1185">Reference proteome</keyword>
<name>A0AAQ3SND8_PASNO</name>
<dbReference type="EMBL" id="CP144746">
    <property type="protein sequence ID" value="WVZ57833.1"/>
    <property type="molecule type" value="Genomic_DNA"/>
</dbReference>
<organism evidence="1 2">
    <name type="scientific">Paspalum notatum var. saurae</name>
    <dbReference type="NCBI Taxonomy" id="547442"/>
    <lineage>
        <taxon>Eukaryota</taxon>
        <taxon>Viridiplantae</taxon>
        <taxon>Streptophyta</taxon>
        <taxon>Embryophyta</taxon>
        <taxon>Tracheophyta</taxon>
        <taxon>Spermatophyta</taxon>
        <taxon>Magnoliopsida</taxon>
        <taxon>Liliopsida</taxon>
        <taxon>Poales</taxon>
        <taxon>Poaceae</taxon>
        <taxon>PACMAD clade</taxon>
        <taxon>Panicoideae</taxon>
        <taxon>Andropogonodae</taxon>
        <taxon>Paspaleae</taxon>
        <taxon>Paspalinae</taxon>
        <taxon>Paspalum</taxon>
    </lineage>
</organism>
<accession>A0AAQ3SND8</accession>
<evidence type="ECO:0000313" key="1">
    <source>
        <dbReference type="EMBL" id="WVZ57833.1"/>
    </source>
</evidence>
<dbReference type="Proteomes" id="UP001341281">
    <property type="component" value="Chromosome 02"/>
</dbReference>
<protein>
    <submittedName>
        <fullName evidence="1">Uncharacterized protein</fullName>
    </submittedName>
</protein>
<gene>
    <name evidence="1" type="ORF">U9M48_008172</name>
</gene>
<evidence type="ECO:0000313" key="2">
    <source>
        <dbReference type="Proteomes" id="UP001341281"/>
    </source>
</evidence>
<proteinExistence type="predicted"/>
<reference evidence="1 2" key="1">
    <citation type="submission" date="2024-02" db="EMBL/GenBank/DDBJ databases">
        <title>High-quality chromosome-scale genome assembly of Pensacola bahiagrass (Paspalum notatum Flugge var. saurae).</title>
        <authorList>
            <person name="Vega J.M."/>
            <person name="Podio M."/>
            <person name="Orjuela J."/>
            <person name="Siena L.A."/>
            <person name="Pessino S.C."/>
            <person name="Combes M.C."/>
            <person name="Mariac C."/>
            <person name="Albertini E."/>
            <person name="Pupilli F."/>
            <person name="Ortiz J.P.A."/>
            <person name="Leblanc O."/>
        </authorList>
    </citation>
    <scope>NUCLEOTIDE SEQUENCE [LARGE SCALE GENOMIC DNA]</scope>
    <source>
        <strain evidence="1">R1</strain>
        <tissue evidence="1">Leaf</tissue>
    </source>
</reference>
<sequence length="578" mass="61225">MRTRLRWCIRAMMVTSAQNSASPPPTPCSCFTATARRSASSPRNTVPYAPRPTTSEKSLVAAFSSAYENRRGPPAGRYSSPSVRAISRYCEYLRRNAQNDSTPASSSTANSAVMMATFRIVVRACFGGTGSDSRTGHTVWIMLVIPVYGLLSLSDSATRRYVEISVFGDQYPSASCPPLYWRHVRSPPNLYPNARQPELCRQARSQSARFCGNSFDIRGPSSVAVVSAPPAKVTKSIRTNLSSLPRPLMFFLGAQAPSRVALRYPGGQTHWTLSAPTGTQILPAAQVPRMVQSSCTACHTTRHSRVLGTRLLPSPSSVSRRTRVLPWSEAIRLPPLISSVPSGVRFCRALAPLLMLAYMYIREALRLNPSVAAFTKLYLPLADCSVVPLPLAPLLGTACIAMSVSVGSAKLDQAAAAAAARRRGGIGDGRPDGPVCCAARGPGQAARRVNGERGGAVGLQGGVGLGLVGVPYDGFVGGVDPDGEAVAARSGVRRHEPGGEVPILGDEDAVAVAGAPDRVVGGEGGHLLLLLLLGGGERRDDEETEVEEEGEGGHGRARRSLWLGLAADVLPLPYLPGL</sequence>
<dbReference type="AlphaFoldDB" id="A0AAQ3SND8"/>